<dbReference type="VEuPathDB" id="FungiDB:SI65_09317"/>
<evidence type="ECO:0008006" key="6">
    <source>
        <dbReference type="Google" id="ProtNLM"/>
    </source>
</evidence>
<organism evidence="4 5">
    <name type="scientific">Aspergillus cristatus</name>
    <name type="common">Chinese Fuzhuan brick tea-fermentation fungus</name>
    <name type="synonym">Eurotium cristatum</name>
    <dbReference type="NCBI Taxonomy" id="573508"/>
    <lineage>
        <taxon>Eukaryota</taxon>
        <taxon>Fungi</taxon>
        <taxon>Dikarya</taxon>
        <taxon>Ascomycota</taxon>
        <taxon>Pezizomycotina</taxon>
        <taxon>Eurotiomycetes</taxon>
        <taxon>Eurotiomycetidae</taxon>
        <taxon>Eurotiales</taxon>
        <taxon>Aspergillaceae</taxon>
        <taxon>Aspergillus</taxon>
        <taxon>Aspergillus subgen. Aspergillus</taxon>
    </lineage>
</organism>
<feature type="signal peptide" evidence="3">
    <location>
        <begin position="1"/>
        <end position="20"/>
    </location>
</feature>
<proteinExistence type="predicted"/>
<gene>
    <name evidence="4" type="ORF">SI65_09317</name>
</gene>
<feature type="chain" id="PRO_5009123403" description="Extracellular membrane protein CFEM domain-containing protein" evidence="3">
    <location>
        <begin position="21"/>
        <end position="322"/>
    </location>
</feature>
<dbReference type="EMBL" id="JXNT01000017">
    <property type="protein sequence ID" value="ODM15376.1"/>
    <property type="molecule type" value="Genomic_DNA"/>
</dbReference>
<name>A0A1E3B4L9_ASPCR</name>
<feature type="compositionally biased region" description="Polar residues" evidence="1">
    <location>
        <begin position="230"/>
        <end position="269"/>
    </location>
</feature>
<keyword evidence="5" id="KW-1185">Reference proteome</keyword>
<feature type="transmembrane region" description="Helical" evidence="2">
    <location>
        <begin position="153"/>
        <end position="174"/>
    </location>
</feature>
<keyword evidence="3" id="KW-0732">Signal</keyword>
<keyword evidence="2" id="KW-0812">Transmembrane</keyword>
<evidence type="ECO:0000256" key="2">
    <source>
        <dbReference type="SAM" id="Phobius"/>
    </source>
</evidence>
<evidence type="ECO:0000313" key="4">
    <source>
        <dbReference type="EMBL" id="ODM15376.1"/>
    </source>
</evidence>
<keyword evidence="2" id="KW-1133">Transmembrane helix</keyword>
<dbReference type="Proteomes" id="UP000094569">
    <property type="component" value="Unassembled WGS sequence"/>
</dbReference>
<dbReference type="AlphaFoldDB" id="A0A1E3B4L9"/>
<comment type="caution">
    <text evidence="4">The sequence shown here is derived from an EMBL/GenBank/DDBJ whole genome shotgun (WGS) entry which is preliminary data.</text>
</comment>
<dbReference type="OrthoDB" id="5426355at2759"/>
<keyword evidence="2" id="KW-0472">Membrane</keyword>
<reference evidence="4 5" key="1">
    <citation type="journal article" date="2016" name="BMC Genomics">
        <title>Comparative genomic and transcriptomic analyses of the Fuzhuan brick tea-fermentation fungus Aspergillus cristatus.</title>
        <authorList>
            <person name="Ge Y."/>
            <person name="Wang Y."/>
            <person name="Liu Y."/>
            <person name="Tan Y."/>
            <person name="Ren X."/>
            <person name="Zhang X."/>
            <person name="Hyde K.D."/>
            <person name="Liu Y."/>
            <person name="Liu Z."/>
        </authorList>
    </citation>
    <scope>NUCLEOTIDE SEQUENCE [LARGE SCALE GENOMIC DNA]</scope>
    <source>
        <strain evidence="4 5">GZAAS20.1005</strain>
    </source>
</reference>
<evidence type="ECO:0000313" key="5">
    <source>
        <dbReference type="Proteomes" id="UP000094569"/>
    </source>
</evidence>
<evidence type="ECO:0000256" key="3">
    <source>
        <dbReference type="SAM" id="SignalP"/>
    </source>
</evidence>
<feature type="region of interest" description="Disordered" evidence="1">
    <location>
        <begin position="228"/>
        <end position="270"/>
    </location>
</feature>
<sequence>MVRSLALLPLLSGLFSPVIALNRNPIQVQEPNQAQTQGHAAFPSCAVNCSLLQQAQTECADNDHATIASCFCQSSLIDQLHSSPDGVCDQVCTASDRALLHAWYGRYCSKNTKRDSVSALETPLEDTKMAPSQNFSTLKPRGGGDWWSTHYQWIIMVIVLIIGFTILTVLGVWLKRRHDAKYPHLYHGGSRDSSGLLLNRQRQSDPTLNQPGSFDPNVEMAQPRRFEGANTDSFASSSRTAITNPRTGRTPSRSRLQRQMQSPVQSPRNSDLIRAASPRISGWHMQSRPRDVICRVNLARSALDDIDLFIAKGITCTCFMMN</sequence>
<evidence type="ECO:0000256" key="1">
    <source>
        <dbReference type="SAM" id="MobiDB-lite"/>
    </source>
</evidence>
<protein>
    <recommendedName>
        <fullName evidence="6">Extracellular membrane protein CFEM domain-containing protein</fullName>
    </recommendedName>
</protein>
<accession>A0A1E3B4L9</accession>